<feature type="compositionally biased region" description="Polar residues" evidence="10">
    <location>
        <begin position="427"/>
        <end position="437"/>
    </location>
</feature>
<feature type="region of interest" description="Disordered" evidence="10">
    <location>
        <begin position="272"/>
        <end position="302"/>
    </location>
</feature>
<dbReference type="GO" id="GO:0005634">
    <property type="term" value="C:nucleus"/>
    <property type="evidence" value="ECO:0007669"/>
    <property type="project" value="UniProtKB-SubCell"/>
</dbReference>
<dbReference type="PRINTS" id="PR00619">
    <property type="entry name" value="GATAZNFINGER"/>
</dbReference>
<evidence type="ECO:0000256" key="5">
    <source>
        <dbReference type="ARBA" id="ARBA00023015"/>
    </source>
</evidence>
<dbReference type="CDD" id="cd00202">
    <property type="entry name" value="ZnF_GATA"/>
    <property type="match status" value="1"/>
</dbReference>
<dbReference type="PROSITE" id="PS50114">
    <property type="entry name" value="GATA_ZN_FINGER_2"/>
    <property type="match status" value="1"/>
</dbReference>
<dbReference type="GO" id="GO:0045165">
    <property type="term" value="P:cell fate commitment"/>
    <property type="evidence" value="ECO:0007669"/>
    <property type="project" value="TreeGrafter"/>
</dbReference>
<dbReference type="EMBL" id="GBRD01001483">
    <property type="protein sequence ID" value="JAG64338.1"/>
    <property type="molecule type" value="Transcribed_RNA"/>
</dbReference>
<proteinExistence type="predicted"/>
<keyword evidence="7" id="KW-0539">Nucleus</keyword>
<dbReference type="InterPro" id="IPR039355">
    <property type="entry name" value="Transcription_factor_GATA"/>
</dbReference>
<name>A0A0A9WJ18_LYGHE</name>
<dbReference type="Pfam" id="PF07776">
    <property type="entry name" value="zf-AD"/>
    <property type="match status" value="1"/>
</dbReference>
<dbReference type="SUPFAM" id="SSF57716">
    <property type="entry name" value="Glucocorticoid receptor-like (DNA-binding domain)"/>
    <property type="match status" value="2"/>
</dbReference>
<feature type="domain" description="ZAD" evidence="12">
    <location>
        <begin position="10"/>
        <end position="86"/>
    </location>
</feature>
<evidence type="ECO:0000256" key="10">
    <source>
        <dbReference type="SAM" id="MobiDB-lite"/>
    </source>
</evidence>
<dbReference type="Gene3D" id="3.30.50.10">
    <property type="entry name" value="Erythroid Transcription Factor GATA-1, subunit A"/>
    <property type="match status" value="1"/>
</dbReference>
<dbReference type="FunFam" id="3.30.50.10:FF:000002">
    <property type="entry name" value="Gata transcription factor gatad"/>
    <property type="match status" value="1"/>
</dbReference>
<dbReference type="InterPro" id="IPR013088">
    <property type="entry name" value="Znf_NHR/GATA"/>
</dbReference>
<sequence length="490" mass="54635">MGTVPEKFYELCRLCLSRDGAKLSIFDEEGARRHLEKKIASCLPILSLSEDDGLPCVICEVCNNKLDALHNFREVASKSEKALKKFIESPDELPDDADDHLKSIHINIKGWRKDTEEEEFPEEGFENLEVGKEECVVSTEHVASYDYEGIGVGDLNGGDEDSDCDRLVDKNPGAVTLPSVNQNCPESPTRRHQEFLRHVVELNTSRVSDANSLLRSLMTTPQSYQGRPVILMREEVRWPPPVTPPHGEVLTNRTNIQNSKGHEVIVDPRVTPTGRRKQSCPLRSTEASYQSFPQPGSQSEPRLYKRGTEAISRLLEAANYTAGSDAEGNEMDSDEPTITFPNNTWCGSVDNILRNNRVPKRVQVACSNCGTRTTTIWRRNPNGEMVCNACGLYYKLHNVNRPATMRRDTIHTRRRRPKSDNPRSKSTKSPTDCVSSGGNSGSEECDDMLAALRRQIQPTIMMAALQQHVSSPVASPNQDKPLNLVAGTSH</sequence>
<dbReference type="GO" id="GO:0045944">
    <property type="term" value="P:positive regulation of transcription by RNA polymerase II"/>
    <property type="evidence" value="ECO:0007669"/>
    <property type="project" value="TreeGrafter"/>
</dbReference>
<dbReference type="PROSITE" id="PS00344">
    <property type="entry name" value="GATA_ZN_FINGER_1"/>
    <property type="match status" value="1"/>
</dbReference>
<evidence type="ECO:0000256" key="4">
    <source>
        <dbReference type="ARBA" id="ARBA00022833"/>
    </source>
</evidence>
<dbReference type="GO" id="GO:0000981">
    <property type="term" value="F:DNA-binding transcription factor activity, RNA polymerase II-specific"/>
    <property type="evidence" value="ECO:0007669"/>
    <property type="project" value="TreeGrafter"/>
</dbReference>
<feature type="region of interest" description="Disordered" evidence="10">
    <location>
        <begin position="404"/>
        <end position="441"/>
    </location>
</feature>
<dbReference type="Gene3D" id="3.40.1800.20">
    <property type="match status" value="1"/>
</dbReference>
<dbReference type="InterPro" id="IPR000679">
    <property type="entry name" value="Znf_GATA"/>
</dbReference>
<protein>
    <submittedName>
        <fullName evidence="13">GATA-binding factor A</fullName>
    </submittedName>
</protein>
<feature type="compositionally biased region" description="Polar residues" evidence="10">
    <location>
        <begin position="281"/>
        <end position="300"/>
    </location>
</feature>
<dbReference type="PROSITE" id="PS51915">
    <property type="entry name" value="ZAD"/>
    <property type="match status" value="1"/>
</dbReference>
<keyword evidence="5" id="KW-0805">Transcription regulation</keyword>
<comment type="subcellular location">
    <subcellularLocation>
        <location evidence="1">Nucleus</location>
    </subcellularLocation>
</comment>
<feature type="binding site" evidence="9">
    <location>
        <position position="12"/>
    </location>
    <ligand>
        <name>Zn(2+)</name>
        <dbReference type="ChEBI" id="CHEBI:29105"/>
    </ligand>
</feature>
<feature type="domain" description="GATA-type" evidence="11">
    <location>
        <begin position="360"/>
        <end position="413"/>
    </location>
</feature>
<feature type="binding site" evidence="9">
    <location>
        <position position="15"/>
    </location>
    <ligand>
        <name>Zn(2+)</name>
        <dbReference type="ChEBI" id="CHEBI:29105"/>
    </ligand>
</feature>
<keyword evidence="6" id="KW-0804">Transcription</keyword>
<evidence type="ECO:0000256" key="1">
    <source>
        <dbReference type="ARBA" id="ARBA00004123"/>
    </source>
</evidence>
<dbReference type="PANTHER" id="PTHR10071:SF337">
    <property type="entry name" value="GATA-BINDING FACTOR A"/>
    <property type="match status" value="1"/>
</dbReference>
<feature type="region of interest" description="Disordered" evidence="10">
    <location>
        <begin position="470"/>
        <end position="490"/>
    </location>
</feature>
<keyword evidence="4 9" id="KW-0862">Zinc</keyword>
<feature type="binding site" evidence="9">
    <location>
        <position position="62"/>
    </location>
    <ligand>
        <name>Zn(2+)</name>
        <dbReference type="ChEBI" id="CHEBI:29105"/>
    </ligand>
</feature>
<evidence type="ECO:0000313" key="14">
    <source>
        <dbReference type="EMBL" id="JAG64338.1"/>
    </source>
</evidence>
<dbReference type="GO" id="GO:0008270">
    <property type="term" value="F:zinc ion binding"/>
    <property type="evidence" value="ECO:0007669"/>
    <property type="project" value="UniProtKB-UniRule"/>
</dbReference>
<dbReference type="PANTHER" id="PTHR10071">
    <property type="entry name" value="TRANSCRIPTION FACTOR GATA FAMILY MEMBER"/>
    <property type="match status" value="1"/>
</dbReference>
<evidence type="ECO:0000259" key="11">
    <source>
        <dbReference type="PROSITE" id="PS50114"/>
    </source>
</evidence>
<evidence type="ECO:0000256" key="6">
    <source>
        <dbReference type="ARBA" id="ARBA00023163"/>
    </source>
</evidence>
<evidence type="ECO:0000256" key="8">
    <source>
        <dbReference type="PROSITE-ProRule" id="PRU00094"/>
    </source>
</evidence>
<evidence type="ECO:0000313" key="13">
    <source>
        <dbReference type="EMBL" id="JAG07779.1"/>
    </source>
</evidence>
<dbReference type="SMART" id="SM00401">
    <property type="entry name" value="ZnF_GATA"/>
    <property type="match status" value="1"/>
</dbReference>
<dbReference type="SMART" id="SM00868">
    <property type="entry name" value="zf-AD"/>
    <property type="match status" value="1"/>
</dbReference>
<evidence type="ECO:0000256" key="7">
    <source>
        <dbReference type="ARBA" id="ARBA00023242"/>
    </source>
</evidence>
<dbReference type="Pfam" id="PF00320">
    <property type="entry name" value="GATA"/>
    <property type="match status" value="1"/>
</dbReference>
<dbReference type="EMBL" id="GBHO01035825">
    <property type="protein sequence ID" value="JAG07779.1"/>
    <property type="molecule type" value="Transcribed_RNA"/>
</dbReference>
<reference evidence="14" key="3">
    <citation type="submission" date="2014-09" db="EMBL/GenBank/DDBJ databases">
        <authorList>
            <person name="Magalhaes I.L.F."/>
            <person name="Oliveira U."/>
            <person name="Santos F.R."/>
            <person name="Vidigal T.H.D.A."/>
            <person name="Brescovit A.D."/>
            <person name="Santos A.J."/>
        </authorList>
    </citation>
    <scope>NUCLEOTIDE SEQUENCE</scope>
</reference>
<dbReference type="GO" id="GO:0000122">
    <property type="term" value="P:negative regulation of transcription by RNA polymerase II"/>
    <property type="evidence" value="ECO:0007669"/>
    <property type="project" value="TreeGrafter"/>
</dbReference>
<keyword evidence="2 9" id="KW-0479">Metal-binding</keyword>
<dbReference type="AlphaFoldDB" id="A0A0A9WJ18"/>
<dbReference type="GO" id="GO:0000978">
    <property type="term" value="F:RNA polymerase II cis-regulatory region sequence-specific DNA binding"/>
    <property type="evidence" value="ECO:0007669"/>
    <property type="project" value="TreeGrafter"/>
</dbReference>
<reference evidence="13" key="1">
    <citation type="journal article" date="2014" name="PLoS ONE">
        <title>Transcriptome-Based Identification of ABC Transporters in the Western Tarnished Plant Bug Lygus hesperus.</title>
        <authorList>
            <person name="Hull J.J."/>
            <person name="Chaney K."/>
            <person name="Geib S.M."/>
            <person name="Fabrick J.A."/>
            <person name="Brent C.S."/>
            <person name="Walsh D."/>
            <person name="Lavine L.C."/>
        </authorList>
    </citation>
    <scope>NUCLEOTIDE SEQUENCE</scope>
</reference>
<accession>A0A0A9WJ18</accession>
<reference evidence="13" key="2">
    <citation type="submission" date="2014-07" db="EMBL/GenBank/DDBJ databases">
        <authorList>
            <person name="Hull J."/>
        </authorList>
    </citation>
    <scope>NUCLEOTIDE SEQUENCE</scope>
</reference>
<evidence type="ECO:0000259" key="12">
    <source>
        <dbReference type="PROSITE" id="PS51915"/>
    </source>
</evidence>
<evidence type="ECO:0000256" key="9">
    <source>
        <dbReference type="PROSITE-ProRule" id="PRU01263"/>
    </source>
</evidence>
<feature type="binding site" evidence="9">
    <location>
        <position position="59"/>
    </location>
    <ligand>
        <name>Zn(2+)</name>
        <dbReference type="ChEBI" id="CHEBI:29105"/>
    </ligand>
</feature>
<keyword evidence="3 8" id="KW-0863">Zinc-finger</keyword>
<organism evidence="13">
    <name type="scientific">Lygus hesperus</name>
    <name type="common">Western plant bug</name>
    <dbReference type="NCBI Taxonomy" id="30085"/>
    <lineage>
        <taxon>Eukaryota</taxon>
        <taxon>Metazoa</taxon>
        <taxon>Ecdysozoa</taxon>
        <taxon>Arthropoda</taxon>
        <taxon>Hexapoda</taxon>
        <taxon>Insecta</taxon>
        <taxon>Pterygota</taxon>
        <taxon>Neoptera</taxon>
        <taxon>Paraneoptera</taxon>
        <taxon>Hemiptera</taxon>
        <taxon>Heteroptera</taxon>
        <taxon>Panheteroptera</taxon>
        <taxon>Cimicomorpha</taxon>
        <taxon>Miridae</taxon>
        <taxon>Mirini</taxon>
        <taxon>Lygus</taxon>
    </lineage>
</organism>
<dbReference type="InterPro" id="IPR012934">
    <property type="entry name" value="Znf_AD"/>
</dbReference>
<evidence type="ECO:0000256" key="2">
    <source>
        <dbReference type="ARBA" id="ARBA00022723"/>
    </source>
</evidence>
<gene>
    <name evidence="13" type="primary">pnr_0</name>
    <name evidence="13" type="ORF">CM83_57310</name>
</gene>
<evidence type="ECO:0000256" key="3">
    <source>
        <dbReference type="ARBA" id="ARBA00022771"/>
    </source>
</evidence>